<evidence type="ECO:0000313" key="1">
    <source>
        <dbReference type="EMBL" id="KAF9455691.1"/>
    </source>
</evidence>
<organism evidence="1 2">
    <name type="scientific">Collybia nuda</name>
    <dbReference type="NCBI Taxonomy" id="64659"/>
    <lineage>
        <taxon>Eukaryota</taxon>
        <taxon>Fungi</taxon>
        <taxon>Dikarya</taxon>
        <taxon>Basidiomycota</taxon>
        <taxon>Agaricomycotina</taxon>
        <taxon>Agaricomycetes</taxon>
        <taxon>Agaricomycetidae</taxon>
        <taxon>Agaricales</taxon>
        <taxon>Tricholomatineae</taxon>
        <taxon>Clitocybaceae</taxon>
        <taxon>Collybia</taxon>
    </lineage>
</organism>
<dbReference type="InterPro" id="IPR050587">
    <property type="entry name" value="GNT1/Glycosyltrans_8"/>
</dbReference>
<dbReference type="PANTHER" id="PTHR11183">
    <property type="entry name" value="GLYCOGENIN SUBFAMILY MEMBER"/>
    <property type="match status" value="1"/>
</dbReference>
<dbReference type="OrthoDB" id="2014201at2759"/>
<reference evidence="1" key="1">
    <citation type="submission" date="2020-11" db="EMBL/GenBank/DDBJ databases">
        <authorList>
            <consortium name="DOE Joint Genome Institute"/>
            <person name="Ahrendt S."/>
            <person name="Riley R."/>
            <person name="Andreopoulos W."/>
            <person name="Labutti K."/>
            <person name="Pangilinan J."/>
            <person name="Ruiz-Duenas F.J."/>
            <person name="Barrasa J.M."/>
            <person name="Sanchez-Garcia M."/>
            <person name="Camarero S."/>
            <person name="Miyauchi S."/>
            <person name="Serrano A."/>
            <person name="Linde D."/>
            <person name="Babiker R."/>
            <person name="Drula E."/>
            <person name="Ayuso-Fernandez I."/>
            <person name="Pacheco R."/>
            <person name="Padilla G."/>
            <person name="Ferreira P."/>
            <person name="Barriuso J."/>
            <person name="Kellner H."/>
            <person name="Castanera R."/>
            <person name="Alfaro M."/>
            <person name="Ramirez L."/>
            <person name="Pisabarro A.G."/>
            <person name="Kuo A."/>
            <person name="Tritt A."/>
            <person name="Lipzen A."/>
            <person name="He G."/>
            <person name="Yan M."/>
            <person name="Ng V."/>
            <person name="Cullen D."/>
            <person name="Martin F."/>
            <person name="Rosso M.-N."/>
            <person name="Henrissat B."/>
            <person name="Hibbett D."/>
            <person name="Martinez A.T."/>
            <person name="Grigoriev I.V."/>
        </authorList>
    </citation>
    <scope>NUCLEOTIDE SEQUENCE</scope>
    <source>
        <strain evidence="1">CBS 247.69</strain>
    </source>
</reference>
<dbReference type="EMBL" id="MU150556">
    <property type="protein sequence ID" value="KAF9455691.1"/>
    <property type="molecule type" value="Genomic_DNA"/>
</dbReference>
<dbReference type="InterPro" id="IPR002495">
    <property type="entry name" value="Glyco_trans_8"/>
</dbReference>
<dbReference type="CDD" id="cd02537">
    <property type="entry name" value="GT8_Glycogenin"/>
    <property type="match status" value="1"/>
</dbReference>
<evidence type="ECO:0000313" key="2">
    <source>
        <dbReference type="Proteomes" id="UP000807353"/>
    </source>
</evidence>
<accession>A0A9P6C803</accession>
<dbReference type="GO" id="GO:0016757">
    <property type="term" value="F:glycosyltransferase activity"/>
    <property type="evidence" value="ECO:0007669"/>
    <property type="project" value="InterPro"/>
</dbReference>
<sequence>MSPNGAYVTLLTKTSYLPGTLVLDYGLRTVGSKYPLVVMTTSSLPGDARNVLQKRGITIREVDTLQPKEGAHNLASHDARFADTWTKLRGFELIEYDRIVLLDCDMIVMRNMDELMELDLSEDEIAAVHVCACNPRKLEHYPVDWVPANCAHTAVAHPLGLPPHANETTPRPYSQLNSGTVVLNPSKQLSEAIIRFLSTHDKIADFSFPDQDLLTAFFQGRWKPLPWYYNALRTLRYIHPDEWCDDEVRCLHYILPDKPWQSRATPAALEEQLGVVNGWWWDHFDELITILKATDPKGSELVLLNVDNHRLNNSS</sequence>
<protein>
    <submittedName>
        <fullName evidence="1">Glycosyltransferase family 8 protein</fullName>
    </submittedName>
</protein>
<dbReference type="SUPFAM" id="SSF53448">
    <property type="entry name" value="Nucleotide-diphospho-sugar transferases"/>
    <property type="match status" value="1"/>
</dbReference>
<dbReference type="Gene3D" id="3.90.550.10">
    <property type="entry name" value="Spore Coat Polysaccharide Biosynthesis Protein SpsA, Chain A"/>
    <property type="match status" value="1"/>
</dbReference>
<dbReference type="Pfam" id="PF01501">
    <property type="entry name" value="Glyco_transf_8"/>
    <property type="match status" value="1"/>
</dbReference>
<dbReference type="Proteomes" id="UP000807353">
    <property type="component" value="Unassembled WGS sequence"/>
</dbReference>
<proteinExistence type="predicted"/>
<dbReference type="AlphaFoldDB" id="A0A9P6C803"/>
<name>A0A9P6C803_9AGAR</name>
<gene>
    <name evidence="1" type="ORF">BDZ94DRAFT_1230665</name>
</gene>
<comment type="caution">
    <text evidence="1">The sequence shown here is derived from an EMBL/GenBank/DDBJ whole genome shotgun (WGS) entry which is preliminary data.</text>
</comment>
<dbReference type="InterPro" id="IPR029044">
    <property type="entry name" value="Nucleotide-diphossugar_trans"/>
</dbReference>
<keyword evidence="2" id="KW-1185">Reference proteome</keyword>